<dbReference type="Proteomes" id="UP000222485">
    <property type="component" value="Genome"/>
</dbReference>
<gene>
    <name evidence="1" type="ORF">Ccr32_gp304</name>
</gene>
<sequence length="110" mass="12598">MSAAFRVKRILDYIEGLRATGDGRPATIHVDHIRGDVYRLRVIEANGETSYGFYSPRHYSADLIPAARGVFSRFRLGSIRDGVMLWRDDADLEMISCDHRQRPIDFVVRS</sequence>
<name>A0A1V0EE85_9CAUD</name>
<organism evidence="1 2">
    <name type="scientific">Caulobacter phage Ccr32</name>
    <dbReference type="NCBI Taxonomy" id="1959738"/>
    <lineage>
        <taxon>Viruses</taxon>
        <taxon>Duplodnaviria</taxon>
        <taxon>Heunggongvirae</taxon>
        <taxon>Uroviricota</taxon>
        <taxon>Caudoviricetes</taxon>
        <taxon>Jeanschmidtviridae</taxon>
        <taxon>Shapirovirus</taxon>
        <taxon>Shapirovirus cbk</taxon>
    </lineage>
</organism>
<protein>
    <submittedName>
        <fullName evidence="1">Uncharacterized protein</fullName>
    </submittedName>
</protein>
<evidence type="ECO:0000313" key="2">
    <source>
        <dbReference type="Proteomes" id="UP000222485"/>
    </source>
</evidence>
<reference evidence="2" key="1">
    <citation type="journal article" date="2017" name="Curr. Microbiol.">
        <title>Genomic Diversity of Type B3 Bacteriophages of Caulobacter crescentus.</title>
        <authorList>
            <person name="Ash K.T."/>
            <person name="Drake K.M."/>
            <person name="Gibbs W.S."/>
            <person name="Ely B."/>
        </authorList>
    </citation>
    <scope>NUCLEOTIDE SEQUENCE [LARGE SCALE GENOMIC DNA]</scope>
</reference>
<proteinExistence type="predicted"/>
<evidence type="ECO:0000313" key="1">
    <source>
        <dbReference type="EMBL" id="ARB15222.1"/>
    </source>
</evidence>
<accession>A0A1V0EE85</accession>
<dbReference type="EMBL" id="KY555146">
    <property type="protein sequence ID" value="ARB15222.1"/>
    <property type="molecule type" value="Genomic_DNA"/>
</dbReference>